<dbReference type="EMBL" id="MK500474">
    <property type="protein sequence ID" value="QBK90303.1"/>
    <property type="molecule type" value="Genomic_DNA"/>
</dbReference>
<proteinExistence type="predicted"/>
<evidence type="ECO:0000313" key="1">
    <source>
        <dbReference type="EMBL" id="QBK90303.1"/>
    </source>
</evidence>
<sequence>MLNKTPNFDVNNRRWDALLNLEKLGFLPNSDGANIAASNGYIDILDWLKDKNIYPTNRGLLFASR</sequence>
<reference evidence="1" key="1">
    <citation type="journal article" date="2019" name="MBio">
        <title>Virus Genomes from Deep Sea Sediments Expand the Ocean Megavirome and Support Independent Origins of Viral Gigantism.</title>
        <authorList>
            <person name="Backstrom D."/>
            <person name="Yutin N."/>
            <person name="Jorgensen S.L."/>
            <person name="Dharamshi J."/>
            <person name="Homa F."/>
            <person name="Zaremba-Niedwiedzka K."/>
            <person name="Spang A."/>
            <person name="Wolf Y.I."/>
            <person name="Koonin E.V."/>
            <person name="Ettema T.J."/>
        </authorList>
    </citation>
    <scope>NUCLEOTIDE SEQUENCE</scope>
</reference>
<name>A0A481Z356_9VIRU</name>
<accession>A0A481Z356</accession>
<protein>
    <recommendedName>
        <fullName evidence="2">Ankyrin repeat protein</fullName>
    </recommendedName>
</protein>
<evidence type="ECO:0008006" key="2">
    <source>
        <dbReference type="Google" id="ProtNLM"/>
    </source>
</evidence>
<organism evidence="1">
    <name type="scientific">Pithovirus LCPAC102</name>
    <dbReference type="NCBI Taxonomy" id="2506587"/>
    <lineage>
        <taxon>Viruses</taxon>
        <taxon>Pithoviruses</taxon>
    </lineage>
</organism>
<gene>
    <name evidence="1" type="ORF">LCPAC102_02160</name>
</gene>